<sequence length="81" mass="9397">MFKFLFLLFGFFLLLVLLLGFSVIRTFKRILFGAPKTETGRRHTNPTAGQQQARAEEYAAAKKKLFTKDDGEYVDYEEVKE</sequence>
<dbReference type="RefSeq" id="WP_079684412.1">
    <property type="nucleotide sequence ID" value="NZ_FUYQ01000027.1"/>
</dbReference>
<dbReference type="EMBL" id="FUYQ01000027">
    <property type="protein sequence ID" value="SKB84120.1"/>
    <property type="molecule type" value="Genomic_DNA"/>
</dbReference>
<dbReference type="Proteomes" id="UP000190852">
    <property type="component" value="Unassembled WGS sequence"/>
</dbReference>
<dbReference type="Pfam" id="PF16118">
    <property type="entry name" value="DUF4834"/>
    <property type="match status" value="1"/>
</dbReference>
<organism evidence="1 2">
    <name type="scientific">Parabacteroides chartae</name>
    <dbReference type="NCBI Taxonomy" id="1037355"/>
    <lineage>
        <taxon>Bacteria</taxon>
        <taxon>Pseudomonadati</taxon>
        <taxon>Bacteroidota</taxon>
        <taxon>Bacteroidia</taxon>
        <taxon>Bacteroidales</taxon>
        <taxon>Tannerellaceae</taxon>
        <taxon>Parabacteroides</taxon>
    </lineage>
</organism>
<evidence type="ECO:0008006" key="3">
    <source>
        <dbReference type="Google" id="ProtNLM"/>
    </source>
</evidence>
<name>A0A1T5EKB9_9BACT</name>
<keyword evidence="2" id="KW-1185">Reference proteome</keyword>
<evidence type="ECO:0000313" key="2">
    <source>
        <dbReference type="Proteomes" id="UP000190852"/>
    </source>
</evidence>
<dbReference type="AlphaFoldDB" id="A0A1T5EKB9"/>
<proteinExistence type="predicted"/>
<dbReference type="InterPro" id="IPR032272">
    <property type="entry name" value="DUF4834"/>
</dbReference>
<protein>
    <recommendedName>
        <fullName evidence="3">DUF4834 domain-containing protein</fullName>
    </recommendedName>
</protein>
<reference evidence="2" key="1">
    <citation type="submission" date="2017-02" db="EMBL/GenBank/DDBJ databases">
        <authorList>
            <person name="Varghese N."/>
            <person name="Submissions S."/>
        </authorList>
    </citation>
    <scope>NUCLEOTIDE SEQUENCE [LARGE SCALE GENOMIC DNA]</scope>
    <source>
        <strain evidence="2">DSM 24967</strain>
    </source>
</reference>
<accession>A0A1T5EKB9</accession>
<gene>
    <name evidence="1" type="ORF">SAMN05660349_03012</name>
</gene>
<evidence type="ECO:0000313" key="1">
    <source>
        <dbReference type="EMBL" id="SKB84120.1"/>
    </source>
</evidence>